<dbReference type="InterPro" id="IPR001367">
    <property type="entry name" value="Fe_dep_repressor"/>
</dbReference>
<evidence type="ECO:0000256" key="2">
    <source>
        <dbReference type="ARBA" id="ARBA00007871"/>
    </source>
</evidence>
<evidence type="ECO:0000256" key="1">
    <source>
        <dbReference type="ARBA" id="ARBA00004496"/>
    </source>
</evidence>
<comment type="function">
    <text evidence="12">In the presence of manganese, represses expression of mntH and mntS. Up-regulates expression of mntP.</text>
</comment>
<evidence type="ECO:0000256" key="8">
    <source>
        <dbReference type="ARBA" id="ARBA00023125"/>
    </source>
</evidence>
<dbReference type="HOGENOM" id="CLU_069532_3_2_12"/>
<dbReference type="InterPro" id="IPR036390">
    <property type="entry name" value="WH_DNA-bd_sf"/>
</dbReference>
<comment type="similarity">
    <text evidence="2">Belongs to the DtxR/MntR family.</text>
</comment>
<dbReference type="OrthoDB" id="9794394at2"/>
<feature type="domain" description="HTH dtxR-type" evidence="14">
    <location>
        <begin position="5"/>
        <end position="66"/>
    </location>
</feature>
<dbReference type="GO" id="GO:0003677">
    <property type="term" value="F:DNA binding"/>
    <property type="evidence" value="ECO:0007669"/>
    <property type="project" value="UniProtKB-KW"/>
</dbReference>
<keyword evidence="5" id="KW-0963">Cytoplasm</keyword>
<dbReference type="PANTHER" id="PTHR33238:SF11">
    <property type="entry name" value="TRANSCRIPTIONAL REGULATOR MNTR"/>
    <property type="match status" value="1"/>
</dbReference>
<dbReference type="KEGG" id="scc:Spico_1313"/>
<evidence type="ECO:0000256" key="6">
    <source>
        <dbReference type="ARBA" id="ARBA00022491"/>
    </source>
</evidence>
<dbReference type="GO" id="GO:0046983">
    <property type="term" value="F:protein dimerization activity"/>
    <property type="evidence" value="ECO:0007669"/>
    <property type="project" value="InterPro"/>
</dbReference>
<dbReference type="GO" id="GO:0003700">
    <property type="term" value="F:DNA-binding transcription factor activity"/>
    <property type="evidence" value="ECO:0007669"/>
    <property type="project" value="InterPro"/>
</dbReference>
<evidence type="ECO:0000256" key="12">
    <source>
        <dbReference type="ARBA" id="ARBA00025185"/>
    </source>
</evidence>
<evidence type="ECO:0000256" key="7">
    <source>
        <dbReference type="ARBA" id="ARBA00023015"/>
    </source>
</evidence>
<keyword evidence="7" id="KW-0805">Transcription regulation</keyword>
<name>F4GM46_PARC1</name>
<dbReference type="SMART" id="SM00529">
    <property type="entry name" value="HTH_DTXR"/>
    <property type="match status" value="1"/>
</dbReference>
<dbReference type="Pfam" id="PF02742">
    <property type="entry name" value="Fe_dep_repr_C"/>
    <property type="match status" value="1"/>
</dbReference>
<evidence type="ECO:0000256" key="4">
    <source>
        <dbReference type="ARBA" id="ARBA00022386"/>
    </source>
</evidence>
<sequence length="153" mass="17338">MKKKLTFTMENYLEAIYELAPEGQGVRLTDIADRLGVSKASANSAMGSLMEKGFLSFEPYKEIYLTQRGIHFAKDTTKKHHTILEFFTSALKLDYETANADACAIEHVISCDTINAMRRYMNKEECWCHDEETDFLIKHPETAGNTATAEKAE</sequence>
<dbReference type="GO" id="GO:0005737">
    <property type="term" value="C:cytoplasm"/>
    <property type="evidence" value="ECO:0007669"/>
    <property type="project" value="UniProtKB-SubCell"/>
</dbReference>
<keyword evidence="9" id="KW-0010">Activator</keyword>
<dbReference type="eggNOG" id="COG1321">
    <property type="taxonomic scope" value="Bacteria"/>
</dbReference>
<dbReference type="PANTHER" id="PTHR33238">
    <property type="entry name" value="IRON (METAL) DEPENDENT REPRESSOR, DTXR FAMILY"/>
    <property type="match status" value="1"/>
</dbReference>
<evidence type="ECO:0000313" key="16">
    <source>
        <dbReference type="Proteomes" id="UP000007939"/>
    </source>
</evidence>
<proteinExistence type="inferred from homology"/>
<dbReference type="SUPFAM" id="SSF46785">
    <property type="entry name" value="Winged helix' DNA-binding domain"/>
    <property type="match status" value="1"/>
</dbReference>
<keyword evidence="11" id="KW-0464">Manganese</keyword>
<keyword evidence="6" id="KW-0678">Repressor</keyword>
<dbReference type="Proteomes" id="UP000007939">
    <property type="component" value="Chromosome"/>
</dbReference>
<evidence type="ECO:0000256" key="3">
    <source>
        <dbReference type="ARBA" id="ARBA00011738"/>
    </source>
</evidence>
<keyword evidence="16" id="KW-1185">Reference proteome</keyword>
<reference evidence="15 16" key="2">
    <citation type="journal article" date="2012" name="Stand. Genomic Sci.">
        <title>Complete genome sequence of the termite hindgut bacterium Spirochaeta coccoides type strain (SPN1(T)), reclassification in the genus Sphaerochaeta as Sphaerochaeta coccoides comb. nov. and emendations of the family Spirochaetaceae and the genus Sphaerochaeta.</title>
        <authorList>
            <person name="Abt B."/>
            <person name="Han C."/>
            <person name="Scheuner C."/>
            <person name="Lu M."/>
            <person name="Lapidus A."/>
            <person name="Nolan M."/>
            <person name="Lucas S."/>
            <person name="Hammon N."/>
            <person name="Deshpande S."/>
            <person name="Cheng J.F."/>
            <person name="Tapia R."/>
            <person name="Goodwin L.A."/>
            <person name="Pitluck S."/>
            <person name="Liolios K."/>
            <person name="Pagani I."/>
            <person name="Ivanova N."/>
            <person name="Mavromatis K."/>
            <person name="Mikhailova N."/>
            <person name="Huntemann M."/>
            <person name="Pati A."/>
            <person name="Chen A."/>
            <person name="Palaniappan K."/>
            <person name="Land M."/>
            <person name="Hauser L."/>
            <person name="Brambilla E.M."/>
            <person name="Rohde M."/>
            <person name="Spring S."/>
            <person name="Gronow S."/>
            <person name="Goker M."/>
            <person name="Woyke T."/>
            <person name="Bristow J."/>
            <person name="Eisen J.A."/>
            <person name="Markowitz V."/>
            <person name="Hugenholtz P."/>
            <person name="Kyrpides N.C."/>
            <person name="Klenk H.P."/>
            <person name="Detter J.C."/>
        </authorList>
    </citation>
    <scope>NUCLEOTIDE SEQUENCE [LARGE SCALE GENOMIC DNA]</scope>
    <source>
        <strain evidence="16">ATCC BAA-1237 / DSM 17374 / SPN1</strain>
    </source>
</reference>
<protein>
    <recommendedName>
        <fullName evidence="4">Transcriptional regulator MntR</fullName>
    </recommendedName>
    <alternativeName>
        <fullName evidence="13">Manganese transport regulator</fullName>
    </alternativeName>
</protein>
<gene>
    <name evidence="15" type="ordered locus">Spico_1313</name>
</gene>
<dbReference type="Pfam" id="PF01325">
    <property type="entry name" value="Fe_dep_repress"/>
    <property type="match status" value="1"/>
</dbReference>
<evidence type="ECO:0000256" key="10">
    <source>
        <dbReference type="ARBA" id="ARBA00023163"/>
    </source>
</evidence>
<dbReference type="GO" id="GO:0046914">
    <property type="term" value="F:transition metal ion binding"/>
    <property type="evidence" value="ECO:0007669"/>
    <property type="project" value="InterPro"/>
</dbReference>
<dbReference type="InterPro" id="IPR036388">
    <property type="entry name" value="WH-like_DNA-bd_sf"/>
</dbReference>
<keyword evidence="8" id="KW-0238">DNA-binding</keyword>
<evidence type="ECO:0000256" key="9">
    <source>
        <dbReference type="ARBA" id="ARBA00023159"/>
    </source>
</evidence>
<dbReference type="InterPro" id="IPR036421">
    <property type="entry name" value="Fe_dep_repressor_sf"/>
</dbReference>
<comment type="subcellular location">
    <subcellularLocation>
        <location evidence="1">Cytoplasm</location>
    </subcellularLocation>
</comment>
<evidence type="ECO:0000259" key="14">
    <source>
        <dbReference type="PROSITE" id="PS50944"/>
    </source>
</evidence>
<reference evidence="16" key="1">
    <citation type="submission" date="2011-04" db="EMBL/GenBank/DDBJ databases">
        <title>The complete genome of Spirochaeta coccoides DSM 17374.</title>
        <authorList>
            <person name="Lucas S."/>
            <person name="Copeland A."/>
            <person name="Lapidus A."/>
            <person name="Bruce D."/>
            <person name="Goodwin L."/>
            <person name="Pitluck S."/>
            <person name="Peters L."/>
            <person name="Kyrpides N."/>
            <person name="Mavromatis K."/>
            <person name="Pagani I."/>
            <person name="Ivanova N."/>
            <person name="Ovchinnikova G."/>
            <person name="Lu M."/>
            <person name="Detter J.C."/>
            <person name="Tapia R."/>
            <person name="Han C."/>
            <person name="Land M."/>
            <person name="Hauser L."/>
            <person name="Markowitz V."/>
            <person name="Cheng J.-F."/>
            <person name="Hugenholtz P."/>
            <person name="Woyke T."/>
            <person name="Wu D."/>
            <person name="Spring S."/>
            <person name="Schroeder M."/>
            <person name="Brambilla E."/>
            <person name="Klenk H.-P."/>
            <person name="Eisen J.A."/>
        </authorList>
    </citation>
    <scope>NUCLEOTIDE SEQUENCE [LARGE SCALE GENOMIC DNA]</scope>
    <source>
        <strain evidence="16">ATCC BAA-1237 / DSM 17374 / SPN1</strain>
    </source>
</reference>
<dbReference type="InterPro" id="IPR022689">
    <property type="entry name" value="Iron_dep_repressor"/>
</dbReference>
<evidence type="ECO:0000313" key="15">
    <source>
        <dbReference type="EMBL" id="AEC02521.1"/>
    </source>
</evidence>
<comment type="subunit">
    <text evidence="3">Homodimer.</text>
</comment>
<dbReference type="PROSITE" id="PS50944">
    <property type="entry name" value="HTH_DTXR"/>
    <property type="match status" value="1"/>
</dbReference>
<dbReference type="SUPFAM" id="SSF47979">
    <property type="entry name" value="Iron-dependent repressor protein, dimerization domain"/>
    <property type="match status" value="1"/>
</dbReference>
<evidence type="ECO:0000256" key="11">
    <source>
        <dbReference type="ARBA" id="ARBA00023211"/>
    </source>
</evidence>
<dbReference type="InterPro" id="IPR022687">
    <property type="entry name" value="HTH_DTXR"/>
</dbReference>
<dbReference type="RefSeq" id="WP_013739916.1">
    <property type="nucleotide sequence ID" value="NC_015436.1"/>
</dbReference>
<accession>F4GM46</accession>
<dbReference type="InterPro" id="IPR050536">
    <property type="entry name" value="DtxR_MntR_Metal-Reg"/>
</dbReference>
<dbReference type="AlphaFoldDB" id="F4GM46"/>
<evidence type="ECO:0000256" key="5">
    <source>
        <dbReference type="ARBA" id="ARBA00022490"/>
    </source>
</evidence>
<evidence type="ECO:0000256" key="13">
    <source>
        <dbReference type="ARBA" id="ARBA00032593"/>
    </source>
</evidence>
<dbReference type="Gene3D" id="1.10.60.10">
    <property type="entry name" value="Iron dependent repressor, metal binding and dimerisation domain"/>
    <property type="match status" value="1"/>
</dbReference>
<dbReference type="EMBL" id="CP002659">
    <property type="protein sequence ID" value="AEC02521.1"/>
    <property type="molecule type" value="Genomic_DNA"/>
</dbReference>
<keyword evidence="10" id="KW-0804">Transcription</keyword>
<dbReference type="Gene3D" id="1.10.10.10">
    <property type="entry name" value="Winged helix-like DNA-binding domain superfamily/Winged helix DNA-binding domain"/>
    <property type="match status" value="1"/>
</dbReference>
<dbReference type="STRING" id="760011.Spico_1313"/>
<organism evidence="15 16">
    <name type="scientific">Parasphaerochaeta coccoides (strain ATCC BAA-1237 / DSM 17374 / SPN1)</name>
    <name type="common">Sphaerochaeta coccoides</name>
    <dbReference type="NCBI Taxonomy" id="760011"/>
    <lineage>
        <taxon>Bacteria</taxon>
        <taxon>Pseudomonadati</taxon>
        <taxon>Spirochaetota</taxon>
        <taxon>Spirochaetia</taxon>
        <taxon>Spirochaetales</taxon>
        <taxon>Sphaerochaetaceae</taxon>
        <taxon>Parasphaerochaeta</taxon>
    </lineage>
</organism>